<gene>
    <name evidence="2" type="ORF">AOQ84DRAFT_378839</name>
</gene>
<dbReference type="Proteomes" id="UP000250140">
    <property type="component" value="Unassembled WGS sequence"/>
</dbReference>
<protein>
    <recommendedName>
        <fullName evidence="4">F-box domain-containing protein</fullName>
    </recommendedName>
</protein>
<reference evidence="2 3" key="1">
    <citation type="journal article" date="2016" name="Nat. Commun.">
        <title>Ectomycorrhizal ecology is imprinted in the genome of the dominant symbiotic fungus Cenococcum geophilum.</title>
        <authorList>
            <consortium name="DOE Joint Genome Institute"/>
            <person name="Peter M."/>
            <person name="Kohler A."/>
            <person name="Ohm R.A."/>
            <person name="Kuo A."/>
            <person name="Krutzmann J."/>
            <person name="Morin E."/>
            <person name="Arend M."/>
            <person name="Barry K.W."/>
            <person name="Binder M."/>
            <person name="Choi C."/>
            <person name="Clum A."/>
            <person name="Copeland A."/>
            <person name="Grisel N."/>
            <person name="Haridas S."/>
            <person name="Kipfer T."/>
            <person name="LaButti K."/>
            <person name="Lindquist E."/>
            <person name="Lipzen A."/>
            <person name="Maire R."/>
            <person name="Meier B."/>
            <person name="Mihaltcheva S."/>
            <person name="Molinier V."/>
            <person name="Murat C."/>
            <person name="Poggeler S."/>
            <person name="Quandt C.A."/>
            <person name="Sperisen C."/>
            <person name="Tritt A."/>
            <person name="Tisserant E."/>
            <person name="Crous P.W."/>
            <person name="Henrissat B."/>
            <person name="Nehls U."/>
            <person name="Egli S."/>
            <person name="Spatafora J.W."/>
            <person name="Grigoriev I.V."/>
            <person name="Martin F.M."/>
        </authorList>
    </citation>
    <scope>NUCLEOTIDE SEQUENCE [LARGE SCALE GENOMIC DNA]</scope>
    <source>
        <strain evidence="2 3">CBS 207.34</strain>
    </source>
</reference>
<evidence type="ECO:0000313" key="3">
    <source>
        <dbReference type="Proteomes" id="UP000250140"/>
    </source>
</evidence>
<name>A0A8E2EWX3_9PEZI</name>
<feature type="compositionally biased region" description="Low complexity" evidence="1">
    <location>
        <begin position="56"/>
        <end position="71"/>
    </location>
</feature>
<dbReference type="InterPro" id="IPR032675">
    <property type="entry name" value="LRR_dom_sf"/>
</dbReference>
<dbReference type="AlphaFoldDB" id="A0A8E2EWX3"/>
<evidence type="ECO:0008006" key="4">
    <source>
        <dbReference type="Google" id="ProtNLM"/>
    </source>
</evidence>
<evidence type="ECO:0000313" key="2">
    <source>
        <dbReference type="EMBL" id="OCL06188.1"/>
    </source>
</evidence>
<feature type="region of interest" description="Disordered" evidence="1">
    <location>
        <begin position="32"/>
        <end position="71"/>
    </location>
</feature>
<sequence>MLRLFASEKEPFSFGDVISRYDAPRPCTAAQLESRNSMSSVASSRYTRSSRDSMSSKRSSVTSYSSISSNGSSLDIVPTLTKTPWELDRYKRHTIARRTRPIGLLPPHFFQKLPREIYDCILQQLQSVHFDDTPQACPSCYLRDVRNLALTSRAWDKAARQHMYRNIWIVTDDAHYELRKVKVKSTGRLKLLRRTLRERSVLAKYVQELKLSDVYQLYRSASPAGKSDIVDLVASIVMACPNLERISGFNIPYDYNFDRLSHALSTRRNLKERVWILETPKKLEDAPEYEKGSEVYSPYTDPTEIFFQQSDNWFALETIVLHAQNPGRMSFRSFIATFRKLPSLKNLFLSNFSSEEFNDRTLQALPALHSLRLQELHGVTDKGLLRFATSDAAKTLRSLTLIDLEIMLLSVISKFLYNIPELRRFTLVQDGSPGLLPGAAAPSPVFQSKSLQFLHWDILVPGTANEDLASSIEAGAFPSLRKIRAPSDHDGLLQDLCRPLAQISYPSDHQVVKRTRAPMASETHYLRSLTAARLAAQARIEDARRRPGLKVVVEEDGIIQHVYTIRAYMGMVGSQIEYSLEPDIRGSENAVIGIPDLLKVQIRAEDRRMRPVAGSGACWHPLRRRHVPVRLSEFF</sequence>
<feature type="compositionally biased region" description="Low complexity" evidence="1">
    <location>
        <begin position="34"/>
        <end position="48"/>
    </location>
</feature>
<proteinExistence type="predicted"/>
<keyword evidence="3" id="KW-1185">Reference proteome</keyword>
<accession>A0A8E2EWX3</accession>
<organism evidence="2 3">
    <name type="scientific">Glonium stellatum</name>
    <dbReference type="NCBI Taxonomy" id="574774"/>
    <lineage>
        <taxon>Eukaryota</taxon>
        <taxon>Fungi</taxon>
        <taxon>Dikarya</taxon>
        <taxon>Ascomycota</taxon>
        <taxon>Pezizomycotina</taxon>
        <taxon>Dothideomycetes</taxon>
        <taxon>Pleosporomycetidae</taxon>
        <taxon>Gloniales</taxon>
        <taxon>Gloniaceae</taxon>
        <taxon>Glonium</taxon>
    </lineage>
</organism>
<dbReference type="Gene3D" id="3.80.10.10">
    <property type="entry name" value="Ribonuclease Inhibitor"/>
    <property type="match status" value="1"/>
</dbReference>
<dbReference type="OrthoDB" id="3210378at2759"/>
<dbReference type="EMBL" id="KV750112">
    <property type="protein sequence ID" value="OCL06188.1"/>
    <property type="molecule type" value="Genomic_DNA"/>
</dbReference>
<dbReference type="SUPFAM" id="SSF52047">
    <property type="entry name" value="RNI-like"/>
    <property type="match status" value="1"/>
</dbReference>
<evidence type="ECO:0000256" key="1">
    <source>
        <dbReference type="SAM" id="MobiDB-lite"/>
    </source>
</evidence>